<dbReference type="AlphaFoldDB" id="A0A8H6CHX6"/>
<feature type="region of interest" description="Disordered" evidence="1">
    <location>
        <begin position="1"/>
        <end position="109"/>
    </location>
</feature>
<name>A0A8H6CHX6_9LECA</name>
<dbReference type="RefSeq" id="XP_037158185.1">
    <property type="nucleotide sequence ID" value="XM_037314943.1"/>
</dbReference>
<feature type="compositionally biased region" description="Polar residues" evidence="1">
    <location>
        <begin position="93"/>
        <end position="104"/>
    </location>
</feature>
<organism evidence="2 3">
    <name type="scientific">Letharia columbiana</name>
    <dbReference type="NCBI Taxonomy" id="112416"/>
    <lineage>
        <taxon>Eukaryota</taxon>
        <taxon>Fungi</taxon>
        <taxon>Dikarya</taxon>
        <taxon>Ascomycota</taxon>
        <taxon>Pezizomycotina</taxon>
        <taxon>Lecanoromycetes</taxon>
        <taxon>OSLEUM clade</taxon>
        <taxon>Lecanoromycetidae</taxon>
        <taxon>Lecanorales</taxon>
        <taxon>Lecanorineae</taxon>
        <taxon>Parmeliaceae</taxon>
        <taxon>Letharia</taxon>
    </lineage>
</organism>
<protein>
    <submittedName>
        <fullName evidence="2">Uncharacterized protein</fullName>
    </submittedName>
</protein>
<accession>A0A8H6CHX6</accession>
<keyword evidence="3" id="KW-1185">Reference proteome</keyword>
<evidence type="ECO:0000313" key="2">
    <source>
        <dbReference type="EMBL" id="KAF6223873.1"/>
    </source>
</evidence>
<feature type="compositionally biased region" description="Basic and acidic residues" evidence="1">
    <location>
        <begin position="28"/>
        <end position="48"/>
    </location>
</feature>
<sequence>MYEPHRPLEQRSKGQERQKQKGKWWSHPNEREEQERKQARQPVEHTDDVYDVIDEETERSNTDYPKAKAKPKMPGAAAEEKPSRHWPRKSVPNMKSTGEYSKPSTVEGKDMRAEGKQFLRKVKSAVNLFGEETAASSAETAPEVPRIPTSRPNSIPEEENSLRQHPTRNAAGEISLCAAPTSSTAARDIALLASKAKKSSHVSRMREK</sequence>
<feature type="compositionally biased region" description="Low complexity" evidence="1">
    <location>
        <begin position="131"/>
        <end position="143"/>
    </location>
</feature>
<feature type="compositionally biased region" description="Basic and acidic residues" evidence="1">
    <location>
        <begin position="1"/>
        <end position="19"/>
    </location>
</feature>
<gene>
    <name evidence="2" type="ORF">HO173_013118</name>
</gene>
<dbReference type="GeneID" id="59294746"/>
<reference evidence="2 3" key="1">
    <citation type="journal article" date="2020" name="Genomics">
        <title>Complete, high-quality genomes from long-read metagenomic sequencing of two wolf lichen thalli reveals enigmatic genome architecture.</title>
        <authorList>
            <person name="McKenzie S.K."/>
            <person name="Walston R.F."/>
            <person name="Allen J.L."/>
        </authorList>
    </citation>
    <scope>NUCLEOTIDE SEQUENCE [LARGE SCALE GENOMIC DNA]</scope>
    <source>
        <strain evidence="2">WasteWater2</strain>
    </source>
</reference>
<comment type="caution">
    <text evidence="2">The sequence shown here is derived from an EMBL/GenBank/DDBJ whole genome shotgun (WGS) entry which is preliminary data.</text>
</comment>
<evidence type="ECO:0000313" key="3">
    <source>
        <dbReference type="Proteomes" id="UP000578531"/>
    </source>
</evidence>
<proteinExistence type="predicted"/>
<dbReference type="EMBL" id="JACCJC010000130">
    <property type="protein sequence ID" value="KAF6223873.1"/>
    <property type="molecule type" value="Genomic_DNA"/>
</dbReference>
<evidence type="ECO:0000256" key="1">
    <source>
        <dbReference type="SAM" id="MobiDB-lite"/>
    </source>
</evidence>
<dbReference type="Proteomes" id="UP000578531">
    <property type="component" value="Unassembled WGS sequence"/>
</dbReference>
<feature type="region of interest" description="Disordered" evidence="1">
    <location>
        <begin position="131"/>
        <end position="168"/>
    </location>
</feature>